<accession>A0A3A2ZYA2</accession>
<feature type="compositionally biased region" description="Basic and acidic residues" evidence="1">
    <location>
        <begin position="88"/>
        <end position="97"/>
    </location>
</feature>
<reference evidence="3" key="1">
    <citation type="submission" date="2017-02" db="EMBL/GenBank/DDBJ databases">
        <authorList>
            <person name="Tafer H."/>
            <person name="Lopandic K."/>
        </authorList>
    </citation>
    <scope>NUCLEOTIDE SEQUENCE [LARGE SCALE GENOMIC DNA]</scope>
    <source>
        <strain evidence="3">CBS 366.77</strain>
    </source>
</reference>
<keyword evidence="3" id="KW-1185">Reference proteome</keyword>
<evidence type="ECO:0000313" key="2">
    <source>
        <dbReference type="EMBL" id="RJE24324.1"/>
    </source>
</evidence>
<feature type="region of interest" description="Disordered" evidence="1">
    <location>
        <begin position="1"/>
        <end position="97"/>
    </location>
</feature>
<dbReference type="AlphaFoldDB" id="A0A3A2ZYA2"/>
<evidence type="ECO:0000256" key="1">
    <source>
        <dbReference type="SAM" id="MobiDB-lite"/>
    </source>
</evidence>
<name>A0A3A2ZYA2_9EURO</name>
<dbReference type="Proteomes" id="UP000266188">
    <property type="component" value="Unassembled WGS sequence"/>
</dbReference>
<protein>
    <submittedName>
        <fullName evidence="2">Uncharacterized protein</fullName>
    </submittedName>
</protein>
<dbReference type="EMBL" id="MVGC01000085">
    <property type="protein sequence ID" value="RJE24324.1"/>
    <property type="molecule type" value="Genomic_DNA"/>
</dbReference>
<dbReference type="OrthoDB" id="3439627at2759"/>
<evidence type="ECO:0000313" key="3">
    <source>
        <dbReference type="Proteomes" id="UP000266188"/>
    </source>
</evidence>
<comment type="caution">
    <text evidence="2">The sequence shown here is derived from an EMBL/GenBank/DDBJ whole genome shotgun (WGS) entry which is preliminary data.</text>
</comment>
<gene>
    <name evidence="2" type="ORF">PHISCL_03329</name>
</gene>
<proteinExistence type="predicted"/>
<organism evidence="2 3">
    <name type="scientific">Aspergillus sclerotialis</name>
    <dbReference type="NCBI Taxonomy" id="2070753"/>
    <lineage>
        <taxon>Eukaryota</taxon>
        <taxon>Fungi</taxon>
        <taxon>Dikarya</taxon>
        <taxon>Ascomycota</taxon>
        <taxon>Pezizomycotina</taxon>
        <taxon>Eurotiomycetes</taxon>
        <taxon>Eurotiomycetidae</taxon>
        <taxon>Eurotiales</taxon>
        <taxon>Aspergillaceae</taxon>
        <taxon>Aspergillus</taxon>
        <taxon>Aspergillus subgen. Polypaecilum</taxon>
    </lineage>
</organism>
<sequence length="97" mass="9922">MPRGAEYDPNPNTRGVPLSDNAIDPGKSEVHGSGATDAELNRTHKAAPLPEQTGRNELHSGQGATGSGSGKGGHEPKTTGENKGLGAHKSDGTDVQR</sequence>